<dbReference type="EMBL" id="JACBZR010000001">
    <property type="protein sequence ID" value="NYI76862.1"/>
    <property type="molecule type" value="Genomic_DNA"/>
</dbReference>
<dbReference type="RefSeq" id="WP_179657466.1">
    <property type="nucleotide sequence ID" value="NZ_JACBZR010000001.1"/>
</dbReference>
<evidence type="ECO:0000256" key="1">
    <source>
        <dbReference type="SAM" id="SignalP"/>
    </source>
</evidence>
<feature type="chain" id="PRO_5030670451" evidence="1">
    <location>
        <begin position="21"/>
        <end position="435"/>
    </location>
</feature>
<comment type="caution">
    <text evidence="2">The sequence shown here is derived from an EMBL/GenBank/DDBJ whole genome shotgun (WGS) entry which is preliminary data.</text>
</comment>
<feature type="signal peptide" evidence="1">
    <location>
        <begin position="1"/>
        <end position="20"/>
    </location>
</feature>
<sequence>MRTRTVVMALAIALMASSCAANRGDQLAGELSERLEGVDGIERVELDGNNVLPFAGDASGTIVLEDGISTARAAEIAAILEPYVSGESPDYALTLGIDGVDLQVSPSEERNASGLRLLDEVRQRTDLSSATIVYGAGSQACVVAAEAEASADPVTVYDGLVALRAATPGCERAGVRVTHGEDQSITDAADHWEHVDTLPEAVSMTEPLAGLREIRNRFDVVSYAIRPGALVLEMRRGKDVVAADELARKTPGQQVSVSGGKISAWSQDVPAAQLVLDLAALSSVGSVSSDDRGLQIDGVDLDDILAIYQQVAQDPEAAGISRILISGTAAGEKYQIAGPPDVVAERVAAAPRLAAYAPFALADDDLSVHVAVDEISDMVGVIKPLAGVGRLVTVRDDQGREVTFRSAGDEIEVSEGEQREEVRPLLDAIWRAWQG</sequence>
<accession>A0A7Z0DK34</accession>
<gene>
    <name evidence="2" type="ORF">BJ988_001510</name>
</gene>
<dbReference type="AlphaFoldDB" id="A0A7Z0DK34"/>
<proteinExistence type="predicted"/>
<reference evidence="2 3" key="1">
    <citation type="submission" date="2020-07" db="EMBL/GenBank/DDBJ databases">
        <title>Sequencing the genomes of 1000 actinobacteria strains.</title>
        <authorList>
            <person name="Klenk H.-P."/>
        </authorList>
    </citation>
    <scope>NUCLEOTIDE SEQUENCE [LARGE SCALE GENOMIC DNA]</scope>
    <source>
        <strain evidence="2 3">DSM 26487</strain>
    </source>
</reference>
<dbReference type="PROSITE" id="PS51257">
    <property type="entry name" value="PROKAR_LIPOPROTEIN"/>
    <property type="match status" value="1"/>
</dbReference>
<keyword evidence="1" id="KW-0732">Signal</keyword>
<evidence type="ECO:0000313" key="3">
    <source>
        <dbReference type="Proteomes" id="UP000564496"/>
    </source>
</evidence>
<name>A0A7Z0DK34_9ACTN</name>
<protein>
    <submittedName>
        <fullName evidence="2">Uncharacterized protein</fullName>
    </submittedName>
</protein>
<organism evidence="2 3">
    <name type="scientific">Nocardioides panzhihuensis</name>
    <dbReference type="NCBI Taxonomy" id="860243"/>
    <lineage>
        <taxon>Bacteria</taxon>
        <taxon>Bacillati</taxon>
        <taxon>Actinomycetota</taxon>
        <taxon>Actinomycetes</taxon>
        <taxon>Propionibacteriales</taxon>
        <taxon>Nocardioidaceae</taxon>
        <taxon>Nocardioides</taxon>
    </lineage>
</organism>
<dbReference type="Proteomes" id="UP000564496">
    <property type="component" value="Unassembled WGS sequence"/>
</dbReference>
<keyword evidence="3" id="KW-1185">Reference proteome</keyword>
<evidence type="ECO:0000313" key="2">
    <source>
        <dbReference type="EMBL" id="NYI76862.1"/>
    </source>
</evidence>